<reference evidence="2" key="2">
    <citation type="submission" date="2022-06" db="UniProtKB">
        <authorList>
            <consortium name="EnsemblMetazoa"/>
        </authorList>
    </citation>
    <scope>IDENTIFICATION</scope>
    <source>
        <strain evidence="2">PS312</strain>
    </source>
</reference>
<dbReference type="Proteomes" id="UP000005239">
    <property type="component" value="Unassembled WGS sequence"/>
</dbReference>
<dbReference type="AlphaFoldDB" id="A0A2A6BUJ8"/>
<dbReference type="EnsemblMetazoa" id="PPA26199.1">
    <property type="protein sequence ID" value="PPA26199.1"/>
    <property type="gene ID" value="WBGene00115753"/>
</dbReference>
<feature type="region of interest" description="Disordered" evidence="1">
    <location>
        <begin position="179"/>
        <end position="242"/>
    </location>
</feature>
<feature type="region of interest" description="Disordered" evidence="1">
    <location>
        <begin position="1"/>
        <end position="40"/>
    </location>
</feature>
<evidence type="ECO:0000313" key="3">
    <source>
        <dbReference type="Proteomes" id="UP000005239"/>
    </source>
</evidence>
<accession>A0A8R1YMP8</accession>
<evidence type="ECO:0000256" key="1">
    <source>
        <dbReference type="SAM" id="MobiDB-lite"/>
    </source>
</evidence>
<gene>
    <name evidence="2" type="primary">WBGene00115753</name>
</gene>
<feature type="region of interest" description="Disordered" evidence="1">
    <location>
        <begin position="323"/>
        <end position="361"/>
    </location>
</feature>
<proteinExistence type="predicted"/>
<accession>A0A2A6BUJ8</accession>
<protein>
    <submittedName>
        <fullName evidence="2">Uncharacterized protein</fullName>
    </submittedName>
</protein>
<organism evidence="2 3">
    <name type="scientific">Pristionchus pacificus</name>
    <name type="common">Parasitic nematode worm</name>
    <dbReference type="NCBI Taxonomy" id="54126"/>
    <lineage>
        <taxon>Eukaryota</taxon>
        <taxon>Metazoa</taxon>
        <taxon>Ecdysozoa</taxon>
        <taxon>Nematoda</taxon>
        <taxon>Chromadorea</taxon>
        <taxon>Rhabditida</taxon>
        <taxon>Rhabditina</taxon>
        <taxon>Diplogasteromorpha</taxon>
        <taxon>Diplogasteroidea</taxon>
        <taxon>Neodiplogasteridae</taxon>
        <taxon>Pristionchus</taxon>
    </lineage>
</organism>
<keyword evidence="3" id="KW-1185">Reference proteome</keyword>
<evidence type="ECO:0000313" key="2">
    <source>
        <dbReference type="EnsemblMetazoa" id="PPA26199.1"/>
    </source>
</evidence>
<feature type="compositionally biased region" description="Low complexity" evidence="1">
    <location>
        <begin position="181"/>
        <end position="203"/>
    </location>
</feature>
<sequence length="399" mass="44861">MRTETTATGPHYEEMGTPRSRSLTTRSPTSRSTTPPLCGDASGKFSVLDELRSDSLWPDYERSHILSGNTNVAGEREISIADLKIDLFIKRFYERERQLGISTDDNNNQILPPIVLDFVLHYSITSTFTPSFPNDRTTTSKTPSVVSEGGALQQLQQFSAASTHGDDLQQLFASTSSCGNQSASPLASAASPQPVQQLQQLQPPDSPRPASTSPDYLVPLRRPPPTAGYRAKKERYRPPVQKLRQPSFLQHAAAAAAAARKEAFKYRGTYSQRKDQSDPPQLQDPRLAQNYQSQSILKFPQKHDPRRVLPSFCLPLQPCPHESFQSTPRGRPRMRLPKTVMPGPLVHRNRKRPQKKSMSDTWNRKVKRTMDAIPQSAERREEMHDCMIIGEIRKTSSRC</sequence>
<reference evidence="3" key="1">
    <citation type="journal article" date="2008" name="Nat. Genet.">
        <title>The Pristionchus pacificus genome provides a unique perspective on nematode lifestyle and parasitism.</title>
        <authorList>
            <person name="Dieterich C."/>
            <person name="Clifton S.W."/>
            <person name="Schuster L.N."/>
            <person name="Chinwalla A."/>
            <person name="Delehaunty K."/>
            <person name="Dinkelacker I."/>
            <person name="Fulton L."/>
            <person name="Fulton R."/>
            <person name="Godfrey J."/>
            <person name="Minx P."/>
            <person name="Mitreva M."/>
            <person name="Roeseler W."/>
            <person name="Tian H."/>
            <person name="Witte H."/>
            <person name="Yang S.P."/>
            <person name="Wilson R.K."/>
            <person name="Sommer R.J."/>
        </authorList>
    </citation>
    <scope>NUCLEOTIDE SEQUENCE [LARGE SCALE GENOMIC DNA]</scope>
    <source>
        <strain evidence="3">PS312</strain>
    </source>
</reference>
<name>A0A2A6BUJ8_PRIPA</name>
<feature type="compositionally biased region" description="Low complexity" evidence="1">
    <location>
        <begin position="17"/>
        <end position="37"/>
    </location>
</feature>